<proteinExistence type="predicted"/>
<feature type="non-terminal residue" evidence="1">
    <location>
        <position position="918"/>
    </location>
</feature>
<dbReference type="Proteomes" id="UP000831701">
    <property type="component" value="Chromosome 12"/>
</dbReference>
<reference evidence="1" key="1">
    <citation type="submission" date="2022-04" db="EMBL/GenBank/DDBJ databases">
        <title>Jade perch genome.</title>
        <authorList>
            <person name="Chao B."/>
        </authorList>
    </citation>
    <scope>NUCLEOTIDE SEQUENCE</scope>
    <source>
        <strain evidence="1">CB-2022</strain>
    </source>
</reference>
<dbReference type="EMBL" id="CM041542">
    <property type="protein sequence ID" value="KAI3365696.1"/>
    <property type="molecule type" value="Genomic_DNA"/>
</dbReference>
<keyword evidence="2" id="KW-1185">Reference proteome</keyword>
<protein>
    <submittedName>
        <fullName evidence="1">Uncharacterized protein</fullName>
    </submittedName>
</protein>
<sequence>EDGFGGSKEGREEPKVTVNKGRTCTGQESFISLHGGLDTHSMYEKLTMLNLQSGSNWSGPNNWYHDPTGVQTQHSTVSEGCLLDTDGSIGGEAGGGGTGRGGGVPVERDEGEESQLRLQLKRKLQRNRTSFTQEQIEALEKEFERTHYPDVFARERLANKIDLPEARIQVWFSNRRAKWRREEKLRNQRRSGGVTSCSQSQAPLTTSFNTSVYHQQHGSSSGSMLSQAESSLPSYSSLSVFSSGVQSIPPQSASSYSCMLPPSPSAPRSFDSSAYSSPHLQTPPSANSNTGLISPGVSVPVQVPGTEQQGMSHNLVIGMELGPLLWMVLTLTGSTSAVPDQYSKAVDWLSRYGYLPPPDPRTSQLQTKEGIEKAIRIMQRFGGVQETGELGNKLKSHLSRRYFMCITYRETLKLMSTPRCSLPDIVGSEDMLRKRRRRKRYALSGLKWHKTDLTWSIHSYPSPSISPAMSTGLVENILRHAFKAWSDAAPLTFRQLHGGSREGASAVDIRVSFNNMFHQDGYPFDGQGGTLAHAFFPGSFEVAGDTHFDNDEIWTYGGDSGSTDLFTVAVHEFGHALGLSHSSSDPSIMRPYYQGPVGDIHSFQLALDDMLAIQQLYGHAVRCHHSVVGVKNRGPTGGVDPDLPHLPSPPPPRPTQPFNKTYSVPGLTPHSMTAVEEDLTQWQISGERSSFLKTRTTLCENTKPHLLLMLVSRSDSGKGAHFWRTKQDGSLVSLNPVQIKNFWFGLPPRTNKIDAVYERRSDSSIIFFIGSQYWVFKDTMAMSGYPKPLSEWGMKTKSGMPVDSVDAAFVWAHNGKTYLFSGGEFWRFDESRKGNQVTRELSQDYPRNNSLWAGVPAHMDDVITWGEGDTYFFKDDLYWVLKNGGLNQGVVTPKSIAVDWLKCPAPPASSPTSPQNPK</sequence>
<name>A0ACB8WCW2_9TELE</name>
<comment type="caution">
    <text evidence="1">The sequence shown here is derived from an EMBL/GenBank/DDBJ whole genome shotgun (WGS) entry which is preliminary data.</text>
</comment>
<evidence type="ECO:0000313" key="2">
    <source>
        <dbReference type="Proteomes" id="UP000831701"/>
    </source>
</evidence>
<evidence type="ECO:0000313" key="1">
    <source>
        <dbReference type="EMBL" id="KAI3365696.1"/>
    </source>
</evidence>
<organism evidence="1 2">
    <name type="scientific">Scortum barcoo</name>
    <name type="common">barcoo grunter</name>
    <dbReference type="NCBI Taxonomy" id="214431"/>
    <lineage>
        <taxon>Eukaryota</taxon>
        <taxon>Metazoa</taxon>
        <taxon>Chordata</taxon>
        <taxon>Craniata</taxon>
        <taxon>Vertebrata</taxon>
        <taxon>Euteleostomi</taxon>
        <taxon>Actinopterygii</taxon>
        <taxon>Neopterygii</taxon>
        <taxon>Teleostei</taxon>
        <taxon>Neoteleostei</taxon>
        <taxon>Acanthomorphata</taxon>
        <taxon>Eupercaria</taxon>
        <taxon>Centrarchiformes</taxon>
        <taxon>Terapontoidei</taxon>
        <taxon>Terapontidae</taxon>
        <taxon>Scortum</taxon>
    </lineage>
</organism>
<gene>
    <name evidence="1" type="ORF">L3Q82_010757</name>
</gene>
<accession>A0ACB8WCW2</accession>
<feature type="non-terminal residue" evidence="1">
    <location>
        <position position="1"/>
    </location>
</feature>